<keyword evidence="2" id="KW-1185">Reference proteome</keyword>
<sequence length="46" mass="5321">MKRKSILLPFEKATARQLEVIARYEDCPKQIKTAAVRHLKKRGGIK</sequence>
<protein>
    <submittedName>
        <fullName evidence="1">Uncharacterized protein</fullName>
    </submittedName>
</protein>
<reference evidence="1 2" key="1">
    <citation type="submission" date="2024-06" db="EMBL/GenBank/DDBJ databases">
        <title>Construction of an artificial bacterial consortium using nitrogen cycle bacteria from Cuatro Cienegas Basin and a mangrove forest.</title>
        <authorList>
            <person name="Aguilera-Najera D."/>
            <person name="Marquez-Cianci L."/>
            <person name="Martinez-Perez E."/>
            <person name="Rosas-Barrera M."/>
            <person name="Rodriguez-Cruz U.E."/>
            <person name="Tapia-Lopez R."/>
            <person name="Eguiarte L.E."/>
            <person name="Souza-Saldivar V."/>
        </authorList>
    </citation>
    <scope>NUCLEOTIDE SEQUENCE [LARGE SCALE GENOMIC DNA]</scope>
    <source>
        <strain evidence="1 2">S14-15</strain>
    </source>
</reference>
<name>A0ABV1S587_BACAB</name>
<accession>A0ABV1S587</accession>
<proteinExistence type="predicted"/>
<organism evidence="1 2">
    <name type="scientific">Bacillus altitudinis</name>
    <dbReference type="NCBI Taxonomy" id="293387"/>
    <lineage>
        <taxon>Bacteria</taxon>
        <taxon>Bacillati</taxon>
        <taxon>Bacillota</taxon>
        <taxon>Bacilli</taxon>
        <taxon>Bacillales</taxon>
        <taxon>Bacillaceae</taxon>
        <taxon>Bacillus</taxon>
    </lineage>
</organism>
<dbReference type="RefSeq" id="WP_350385849.1">
    <property type="nucleotide sequence ID" value="NZ_JBEOME010000005.1"/>
</dbReference>
<evidence type="ECO:0000313" key="2">
    <source>
        <dbReference type="Proteomes" id="UP001467674"/>
    </source>
</evidence>
<gene>
    <name evidence="1" type="ORF">ABQG71_10895</name>
</gene>
<evidence type="ECO:0000313" key="1">
    <source>
        <dbReference type="EMBL" id="MER3121698.1"/>
    </source>
</evidence>
<dbReference type="Proteomes" id="UP001467674">
    <property type="component" value="Unassembled WGS sequence"/>
</dbReference>
<comment type="caution">
    <text evidence="1">The sequence shown here is derived from an EMBL/GenBank/DDBJ whole genome shotgun (WGS) entry which is preliminary data.</text>
</comment>
<dbReference type="EMBL" id="JBEOME010000005">
    <property type="protein sequence ID" value="MER3121698.1"/>
    <property type="molecule type" value="Genomic_DNA"/>
</dbReference>